<dbReference type="EMBL" id="KZ613529">
    <property type="protein sequence ID" value="PMD13614.1"/>
    <property type="molecule type" value="Genomic_DNA"/>
</dbReference>
<proteinExistence type="predicted"/>
<reference evidence="1 2" key="1">
    <citation type="submission" date="2016-05" db="EMBL/GenBank/DDBJ databases">
        <title>A degradative enzymes factory behind the ericoid mycorrhizal symbiosis.</title>
        <authorList>
            <consortium name="DOE Joint Genome Institute"/>
            <person name="Martino E."/>
            <person name="Morin E."/>
            <person name="Grelet G."/>
            <person name="Kuo A."/>
            <person name="Kohler A."/>
            <person name="Daghino S."/>
            <person name="Barry K."/>
            <person name="Choi C."/>
            <person name="Cichocki N."/>
            <person name="Clum A."/>
            <person name="Copeland A."/>
            <person name="Hainaut M."/>
            <person name="Haridas S."/>
            <person name="Labutti K."/>
            <person name="Lindquist E."/>
            <person name="Lipzen A."/>
            <person name="Khouja H.-R."/>
            <person name="Murat C."/>
            <person name="Ohm R."/>
            <person name="Olson A."/>
            <person name="Spatafora J."/>
            <person name="Veneault-Fourrey C."/>
            <person name="Henrissat B."/>
            <person name="Grigoriev I."/>
            <person name="Martin F."/>
            <person name="Perotto S."/>
        </authorList>
    </citation>
    <scope>NUCLEOTIDE SEQUENCE [LARGE SCALE GENOMIC DNA]</scope>
    <source>
        <strain evidence="1 2">UAMH 7357</strain>
    </source>
</reference>
<evidence type="ECO:0000313" key="1">
    <source>
        <dbReference type="EMBL" id="PMD13614.1"/>
    </source>
</evidence>
<keyword evidence="2" id="KW-1185">Reference proteome</keyword>
<protein>
    <submittedName>
        <fullName evidence="1">Uncharacterized protein</fullName>
    </submittedName>
</protein>
<sequence length="186" mass="20586">MVCEMEESDAEDNAERVKTGAWGSVRMIIAALLGRQVPRNSLLGSLAAPLLINLEGIEGLTTRVQVRLRSMGGRGESGTVSLLGQVRFEARRAQIFQRGGHLQFELWLCFPLNKRLVAGEVERYLRRWSSVRRCINVLEKDQSTVISATGGVALADQGRLSPRRWPLLPRSSTVQCSTCSAVQYST</sequence>
<organism evidence="1 2">
    <name type="scientific">Hyaloscypha hepaticicola</name>
    <dbReference type="NCBI Taxonomy" id="2082293"/>
    <lineage>
        <taxon>Eukaryota</taxon>
        <taxon>Fungi</taxon>
        <taxon>Dikarya</taxon>
        <taxon>Ascomycota</taxon>
        <taxon>Pezizomycotina</taxon>
        <taxon>Leotiomycetes</taxon>
        <taxon>Helotiales</taxon>
        <taxon>Hyaloscyphaceae</taxon>
        <taxon>Hyaloscypha</taxon>
    </lineage>
</organism>
<gene>
    <name evidence="1" type="ORF">NA56DRAFT_416195</name>
</gene>
<name>A0A2J6PHW4_9HELO</name>
<dbReference type="Proteomes" id="UP000235672">
    <property type="component" value="Unassembled WGS sequence"/>
</dbReference>
<accession>A0A2J6PHW4</accession>
<dbReference type="AlphaFoldDB" id="A0A2J6PHW4"/>
<evidence type="ECO:0000313" key="2">
    <source>
        <dbReference type="Proteomes" id="UP000235672"/>
    </source>
</evidence>